<dbReference type="SUPFAM" id="SSF52540">
    <property type="entry name" value="P-loop containing nucleoside triphosphate hydrolases"/>
    <property type="match status" value="2"/>
</dbReference>
<dbReference type="NCBIfam" id="TIGR01727">
    <property type="entry name" value="oligo_HPY"/>
    <property type="match status" value="1"/>
</dbReference>
<dbReference type="Proteomes" id="UP000275727">
    <property type="component" value="Chromosome"/>
</dbReference>
<keyword evidence="3" id="KW-0813">Transport</keyword>
<evidence type="ECO:0000259" key="6">
    <source>
        <dbReference type="PROSITE" id="PS50893"/>
    </source>
</evidence>
<reference evidence="7 8" key="1">
    <citation type="submission" date="2018-06" db="EMBL/GenBank/DDBJ databases">
        <title>Complete Genome Sequence of the Microcystin-Degrading Bacterium Sphingosinicella microcystinivorans Strain B-9.</title>
        <authorList>
            <person name="Jin H."/>
            <person name="Nishizawa T."/>
            <person name="Guo Y."/>
            <person name="Nishizawa A."/>
            <person name="Park H."/>
            <person name="Kato H."/>
            <person name="Tsuji K."/>
            <person name="Harada K."/>
        </authorList>
    </citation>
    <scope>NUCLEOTIDE SEQUENCE [LARGE SCALE GENOMIC DNA]</scope>
    <source>
        <strain evidence="7 8">B9</strain>
    </source>
</reference>
<dbReference type="GO" id="GO:0005524">
    <property type="term" value="F:ATP binding"/>
    <property type="evidence" value="ECO:0007669"/>
    <property type="project" value="UniProtKB-KW"/>
</dbReference>
<dbReference type="GO" id="GO:0016887">
    <property type="term" value="F:ATP hydrolysis activity"/>
    <property type="evidence" value="ECO:0007669"/>
    <property type="project" value="InterPro"/>
</dbReference>
<dbReference type="InterPro" id="IPR017871">
    <property type="entry name" value="ABC_transporter-like_CS"/>
</dbReference>
<dbReference type="PROSITE" id="PS00211">
    <property type="entry name" value="ABC_TRANSPORTER_1"/>
    <property type="match status" value="1"/>
</dbReference>
<gene>
    <name evidence="7" type="ORF">SmB9_17470</name>
</gene>
<dbReference type="KEGG" id="smic:SmB9_17470"/>
<accession>A0AAD1D6G8</accession>
<dbReference type="PROSITE" id="PS50893">
    <property type="entry name" value="ABC_TRANSPORTER_2"/>
    <property type="match status" value="2"/>
</dbReference>
<proteinExistence type="inferred from homology"/>
<dbReference type="InterPro" id="IPR027417">
    <property type="entry name" value="P-loop_NTPase"/>
</dbReference>
<dbReference type="CDD" id="cd03257">
    <property type="entry name" value="ABC_NikE_OppD_transporters"/>
    <property type="match status" value="2"/>
</dbReference>
<name>A0AAD1D6G8_SPHMI</name>
<dbReference type="InterPro" id="IPR050319">
    <property type="entry name" value="ABC_transp_ATP-bind"/>
</dbReference>
<keyword evidence="5 7" id="KW-0067">ATP-binding</keyword>
<dbReference type="EMBL" id="AP018711">
    <property type="protein sequence ID" value="BBE34089.1"/>
    <property type="molecule type" value="Genomic_DNA"/>
</dbReference>
<dbReference type="SMART" id="SM00382">
    <property type="entry name" value="AAA"/>
    <property type="match status" value="2"/>
</dbReference>
<dbReference type="Gene3D" id="3.40.50.300">
    <property type="entry name" value="P-loop containing nucleotide triphosphate hydrolases"/>
    <property type="match status" value="2"/>
</dbReference>
<dbReference type="PANTHER" id="PTHR43776:SF7">
    <property type="entry name" value="D,D-DIPEPTIDE TRANSPORT ATP-BINDING PROTEIN DDPF-RELATED"/>
    <property type="match status" value="1"/>
</dbReference>
<dbReference type="PANTHER" id="PTHR43776">
    <property type="entry name" value="TRANSPORT ATP-BINDING PROTEIN"/>
    <property type="match status" value="1"/>
</dbReference>
<evidence type="ECO:0000313" key="7">
    <source>
        <dbReference type="EMBL" id="BBE34089.1"/>
    </source>
</evidence>
<dbReference type="InterPro" id="IPR003439">
    <property type="entry name" value="ABC_transporter-like_ATP-bd"/>
</dbReference>
<dbReference type="InterPro" id="IPR003593">
    <property type="entry name" value="AAA+_ATPase"/>
</dbReference>
<dbReference type="AlphaFoldDB" id="A0AAD1D6G8"/>
<sequence>MSAQDQDVAVEVRGLDIILNDPNGARSVIVEDISFAIPRGKVLALIGESGSGKTTIALAMLGYSRFGADITAECIRIGDMRIDQMSPSDLPKVRGRRVAYIAQSAASAFNPSRTIIDQVIEPLLVHGLADRETAEARAIALFRSLVLPSPETIGSRYPHQVSGGQLQRVMAAMALITEPELVILDEPTTALDVTTQVEVLKTIKAALVQSGATAIYVSHDLAVVAQVADRIAVLKNGRMCEEGPVRQILEAPTSDYTRTLMAAAHPQMRSDTAADPDSVLTISGVNAGYGRIKNGLPAIPVLRDIGFSLRRGAALGVIGESGSGKSTLARVIAGLLPATTGEVLLEGERLPRAMADRSREQLRRVQIVFQHADTALNPAQSVGEILARPLAFYHGMKGAAATTRVAELLDLTRLPRDIAARRSNGLSGGQKQRVNLARALAANPDVLICDEVTSALDTVVAATILDLIDDLRRDLGIATIFISHDISTARAFCDDLLVLYAGRLVELSSRDRFASATHHPYTRLLVESVPELDTGWLSRKAASAPPALSGQGSGSDALCPFLSRCPVAVAGSCDTLPPPRREQAGQVVLCHRGWEQLAFDPLFAETSERQEYP</sequence>
<comment type="similarity">
    <text evidence="2">Belongs to the ABC transporter superfamily.</text>
</comment>
<feature type="domain" description="ABC transporter" evidence="6">
    <location>
        <begin position="12"/>
        <end position="261"/>
    </location>
</feature>
<protein>
    <submittedName>
        <fullName evidence="7">Peptide ABC transporter ATP-binding protein</fullName>
    </submittedName>
</protein>
<comment type="subcellular location">
    <subcellularLocation>
        <location evidence="1">Cell inner membrane</location>
        <topology evidence="1">Peripheral membrane protein</topology>
    </subcellularLocation>
</comment>
<dbReference type="GO" id="GO:0015833">
    <property type="term" value="P:peptide transport"/>
    <property type="evidence" value="ECO:0007669"/>
    <property type="project" value="InterPro"/>
</dbReference>
<dbReference type="Pfam" id="PF00005">
    <property type="entry name" value="ABC_tran"/>
    <property type="match status" value="2"/>
</dbReference>
<dbReference type="GO" id="GO:0055085">
    <property type="term" value="P:transmembrane transport"/>
    <property type="evidence" value="ECO:0007669"/>
    <property type="project" value="UniProtKB-ARBA"/>
</dbReference>
<evidence type="ECO:0000256" key="3">
    <source>
        <dbReference type="ARBA" id="ARBA00022448"/>
    </source>
</evidence>
<feature type="domain" description="ABC transporter" evidence="6">
    <location>
        <begin position="280"/>
        <end position="526"/>
    </location>
</feature>
<dbReference type="RefSeq" id="WP_126494638.1">
    <property type="nucleotide sequence ID" value="NZ_AP018711.1"/>
</dbReference>
<dbReference type="InterPro" id="IPR013563">
    <property type="entry name" value="Oligopep_ABC_C"/>
</dbReference>
<keyword evidence="4" id="KW-0547">Nucleotide-binding</keyword>
<organism evidence="7 8">
    <name type="scientific">Sphingosinicella microcystinivorans</name>
    <dbReference type="NCBI Taxonomy" id="335406"/>
    <lineage>
        <taxon>Bacteria</taxon>
        <taxon>Pseudomonadati</taxon>
        <taxon>Pseudomonadota</taxon>
        <taxon>Alphaproteobacteria</taxon>
        <taxon>Sphingomonadales</taxon>
        <taxon>Sphingosinicellaceae</taxon>
        <taxon>Sphingosinicella</taxon>
    </lineage>
</organism>
<dbReference type="GO" id="GO:0005886">
    <property type="term" value="C:plasma membrane"/>
    <property type="evidence" value="ECO:0007669"/>
    <property type="project" value="UniProtKB-SubCell"/>
</dbReference>
<evidence type="ECO:0000256" key="4">
    <source>
        <dbReference type="ARBA" id="ARBA00022741"/>
    </source>
</evidence>
<evidence type="ECO:0000256" key="5">
    <source>
        <dbReference type="ARBA" id="ARBA00022840"/>
    </source>
</evidence>
<evidence type="ECO:0000313" key="8">
    <source>
        <dbReference type="Proteomes" id="UP000275727"/>
    </source>
</evidence>
<evidence type="ECO:0000256" key="2">
    <source>
        <dbReference type="ARBA" id="ARBA00005417"/>
    </source>
</evidence>
<dbReference type="Pfam" id="PF08352">
    <property type="entry name" value="oligo_HPY"/>
    <property type="match status" value="1"/>
</dbReference>
<evidence type="ECO:0000256" key="1">
    <source>
        <dbReference type="ARBA" id="ARBA00004417"/>
    </source>
</evidence>